<dbReference type="PROSITE" id="PS50977">
    <property type="entry name" value="HTH_TETR_2"/>
    <property type="match status" value="1"/>
</dbReference>
<dbReference type="PANTHER" id="PTHR30055">
    <property type="entry name" value="HTH-TYPE TRANSCRIPTIONAL REGULATOR RUTR"/>
    <property type="match status" value="1"/>
</dbReference>
<dbReference type="RefSeq" id="WP_292904407.1">
    <property type="nucleotide sequence ID" value="NZ_JAUSXV010000001.1"/>
</dbReference>
<reference evidence="4 5" key="1">
    <citation type="submission" date="2023-07" db="EMBL/GenBank/DDBJ databases">
        <title>Comparative genomics of wheat-associated soil bacteria to identify genetic determinants of phenazine resistance.</title>
        <authorList>
            <person name="Mouncey N."/>
        </authorList>
    </citation>
    <scope>NUCLEOTIDE SEQUENCE [LARGE SCALE GENOMIC DNA]</scope>
    <source>
        <strain evidence="4 5">W4I9-1</strain>
    </source>
</reference>
<dbReference type="EMBL" id="JAUSXV010000001">
    <property type="protein sequence ID" value="MDQ0646874.1"/>
    <property type="molecule type" value="Genomic_DNA"/>
</dbReference>
<dbReference type="Gene3D" id="1.10.357.10">
    <property type="entry name" value="Tetracycline Repressor, domain 2"/>
    <property type="match status" value="1"/>
</dbReference>
<accession>A0AAW8EW60</accession>
<evidence type="ECO:0000313" key="5">
    <source>
        <dbReference type="Proteomes" id="UP001244427"/>
    </source>
</evidence>
<comment type="caution">
    <text evidence="4">The sequence shown here is derived from an EMBL/GenBank/DDBJ whole genome shotgun (WGS) entry which is preliminary data.</text>
</comment>
<gene>
    <name evidence="4" type="ORF">QFZ53_001070</name>
</gene>
<proteinExistence type="predicted"/>
<dbReference type="AlphaFoldDB" id="A0AAW8EW60"/>
<dbReference type="InterPro" id="IPR050109">
    <property type="entry name" value="HTH-type_TetR-like_transc_reg"/>
</dbReference>
<evidence type="ECO:0000313" key="4">
    <source>
        <dbReference type="EMBL" id="MDQ0646874.1"/>
    </source>
</evidence>
<sequence length="204" mass="22918">MTTAGERAVRGSVDKFAQRRRMLALSASATIAERGFAHTGLRDIAKHSALSHGSLHYYFTDKDDLIAEAVWLFKSECARRYDGIVATSQSGEELAVRVSEEMTRTLRDEASMHRLWYDLRNQALFETGFGDTIVRIDGVLEEMVWAILTRHAELVGRTIALTPPFAYALVDGMFQHALIRFIRGDVDAIDRLRRECEGLILASA</sequence>
<protein>
    <submittedName>
        <fullName evidence="4">AcrR family transcriptional regulator</fullName>
    </submittedName>
</protein>
<dbReference type="Pfam" id="PF00440">
    <property type="entry name" value="TetR_N"/>
    <property type="match status" value="1"/>
</dbReference>
<feature type="domain" description="HTH tetR-type" evidence="3">
    <location>
        <begin position="17"/>
        <end position="77"/>
    </location>
</feature>
<evidence type="ECO:0000256" key="2">
    <source>
        <dbReference type="PROSITE-ProRule" id="PRU00335"/>
    </source>
</evidence>
<dbReference type="InterPro" id="IPR009057">
    <property type="entry name" value="Homeodomain-like_sf"/>
</dbReference>
<name>A0AAW8EW60_9MICO</name>
<keyword evidence="5" id="KW-1185">Reference proteome</keyword>
<dbReference type="PANTHER" id="PTHR30055:SF226">
    <property type="entry name" value="HTH-TYPE TRANSCRIPTIONAL REGULATOR PKSA"/>
    <property type="match status" value="1"/>
</dbReference>
<dbReference type="GO" id="GO:0000976">
    <property type="term" value="F:transcription cis-regulatory region binding"/>
    <property type="evidence" value="ECO:0007669"/>
    <property type="project" value="TreeGrafter"/>
</dbReference>
<dbReference type="InterPro" id="IPR001647">
    <property type="entry name" value="HTH_TetR"/>
</dbReference>
<evidence type="ECO:0000259" key="3">
    <source>
        <dbReference type="PROSITE" id="PS50977"/>
    </source>
</evidence>
<dbReference type="GO" id="GO:0003700">
    <property type="term" value="F:DNA-binding transcription factor activity"/>
    <property type="evidence" value="ECO:0007669"/>
    <property type="project" value="TreeGrafter"/>
</dbReference>
<keyword evidence="1 2" id="KW-0238">DNA-binding</keyword>
<feature type="DNA-binding region" description="H-T-H motif" evidence="2">
    <location>
        <begin position="40"/>
        <end position="59"/>
    </location>
</feature>
<organism evidence="4 5">
    <name type="scientific">Microbacterium natoriense</name>
    <dbReference type="NCBI Taxonomy" id="284570"/>
    <lineage>
        <taxon>Bacteria</taxon>
        <taxon>Bacillati</taxon>
        <taxon>Actinomycetota</taxon>
        <taxon>Actinomycetes</taxon>
        <taxon>Micrococcales</taxon>
        <taxon>Microbacteriaceae</taxon>
        <taxon>Microbacterium</taxon>
    </lineage>
</organism>
<evidence type="ECO:0000256" key="1">
    <source>
        <dbReference type="ARBA" id="ARBA00023125"/>
    </source>
</evidence>
<dbReference type="SUPFAM" id="SSF46689">
    <property type="entry name" value="Homeodomain-like"/>
    <property type="match status" value="1"/>
</dbReference>
<dbReference type="Proteomes" id="UP001244427">
    <property type="component" value="Unassembled WGS sequence"/>
</dbReference>